<comment type="pathway">
    <text evidence="2">Protein modification; protein glycosylation.</text>
</comment>
<feature type="transmembrane region" description="Helical" evidence="9">
    <location>
        <begin position="161"/>
        <end position="179"/>
    </location>
</feature>
<proteinExistence type="inferred from homology"/>
<keyword evidence="7 9" id="KW-0472">Membrane</keyword>
<evidence type="ECO:0000256" key="2">
    <source>
        <dbReference type="ARBA" id="ARBA00004922"/>
    </source>
</evidence>
<comment type="caution">
    <text evidence="10">The sequence shown here is derived from an EMBL/GenBank/DDBJ whole genome shotgun (WGS) entry which is preliminary data.</text>
</comment>
<evidence type="ECO:0000256" key="5">
    <source>
        <dbReference type="ARBA" id="ARBA00022824"/>
    </source>
</evidence>
<feature type="transmembrane region" description="Helical" evidence="9">
    <location>
        <begin position="185"/>
        <end position="204"/>
    </location>
</feature>
<sequence>MGDSRTDGTATTTSTNVTEKAGQVLAGGALVTLFLRLVSFLCTQLTIRSLDPATLGKASIQLELLLTTVLFITREGFRLSLTQQTDDQKNWAVAWLTIPVVTIVSGAALIWHIFVSSSSDDKDYRLAGMLYCLACWIEGCAEPAVLFLLRRLEVAKRVSAEGIATVCKTFATVLGLRLFPVQWQVTAFGVAQVVYATTYALYLYGNVWSRPDWKIGLPSSTKKLWGELDSNTCYVTLIFTLQGFFKHLLTEADKIVLAAMADSYDQGVYAMGASYGSMAARILLQPLEENARLLWSRLASVGSDEMLEESYKSLLKLVLYIGFFFCCLAVNYTNLLLNILAGRTWGQNAEAANVLSAFCVYTAFLALNGMTEALVYAVSGTNRSNLNTTTEMAKLGFAHTFTGVVFAIAASFLVGQYGTVGLVGANCIAMSIRSIYSLVFAARFFEGMRKEGKSLASSFAVLLSQVFPPILVLTSFAATYVATRLSLESLMEKSYHLKLQFRDKDWLLLTGRHVAIGVSCVIGIMSIMAFLEKPFLRSLSGLVKRKQKDA</sequence>
<reference evidence="10" key="2">
    <citation type="submission" date="2021-04" db="EMBL/GenBank/DDBJ databases">
        <authorList>
            <person name="Podell S."/>
        </authorList>
    </citation>
    <scope>NUCLEOTIDE SEQUENCE</scope>
    <source>
        <strain evidence="10">Hildebrandi</strain>
    </source>
</reference>
<accession>A0A9K3PKN3</accession>
<name>A0A9K3PKN3_9STRA</name>
<feature type="transmembrane region" description="Helical" evidence="9">
    <location>
        <begin position="93"/>
        <end position="114"/>
    </location>
</feature>
<protein>
    <recommendedName>
        <fullName evidence="9">Protein RFT1 homolog</fullName>
    </recommendedName>
</protein>
<organism evidence="10 11">
    <name type="scientific">Nitzschia inconspicua</name>
    <dbReference type="NCBI Taxonomy" id="303405"/>
    <lineage>
        <taxon>Eukaryota</taxon>
        <taxon>Sar</taxon>
        <taxon>Stramenopiles</taxon>
        <taxon>Ochrophyta</taxon>
        <taxon>Bacillariophyta</taxon>
        <taxon>Bacillariophyceae</taxon>
        <taxon>Bacillariophycidae</taxon>
        <taxon>Bacillariales</taxon>
        <taxon>Bacillariaceae</taxon>
        <taxon>Nitzschia</taxon>
    </lineage>
</organism>
<comment type="subcellular location">
    <subcellularLocation>
        <location evidence="1 9">Endoplasmic reticulum membrane</location>
        <topology evidence="1 9">Multi-pass membrane protein</topology>
    </subcellularLocation>
</comment>
<gene>
    <name evidence="10" type="ORF">IV203_010148</name>
</gene>
<evidence type="ECO:0000256" key="6">
    <source>
        <dbReference type="ARBA" id="ARBA00022989"/>
    </source>
</evidence>
<feature type="transmembrane region" description="Helical" evidence="9">
    <location>
        <begin position="126"/>
        <end position="149"/>
    </location>
</feature>
<feature type="transmembrane region" description="Helical" evidence="9">
    <location>
        <begin position="354"/>
        <end position="376"/>
    </location>
</feature>
<dbReference type="Proteomes" id="UP000693970">
    <property type="component" value="Unassembled WGS sequence"/>
</dbReference>
<evidence type="ECO:0000256" key="3">
    <source>
        <dbReference type="ARBA" id="ARBA00010288"/>
    </source>
</evidence>
<dbReference type="PANTHER" id="PTHR13117">
    <property type="entry name" value="ENDOPLASMIC RETICULUM MULTISPAN TRANSMEMBRANE PROTEIN-RELATED"/>
    <property type="match status" value="1"/>
</dbReference>
<evidence type="ECO:0000313" key="11">
    <source>
        <dbReference type="Proteomes" id="UP000693970"/>
    </source>
</evidence>
<keyword evidence="4 9" id="KW-0812">Transmembrane</keyword>
<feature type="transmembrane region" description="Helical" evidence="9">
    <location>
        <begin position="506"/>
        <end position="531"/>
    </location>
</feature>
<dbReference type="PANTHER" id="PTHR13117:SF5">
    <property type="entry name" value="PROTEIN RFT1 HOMOLOG"/>
    <property type="match status" value="1"/>
</dbReference>
<feature type="transmembrane region" description="Helical" evidence="9">
    <location>
        <begin position="397"/>
        <end position="417"/>
    </location>
</feature>
<dbReference type="AlphaFoldDB" id="A0A9K3PKN3"/>
<evidence type="ECO:0000256" key="8">
    <source>
        <dbReference type="ARBA" id="ARBA00045912"/>
    </source>
</evidence>
<comment type="similarity">
    <text evidence="3 9">Belongs to the RFT1 family.</text>
</comment>
<reference evidence="10" key="1">
    <citation type="journal article" date="2021" name="Sci. Rep.">
        <title>Diploid genomic architecture of Nitzschia inconspicua, an elite biomass production diatom.</title>
        <authorList>
            <person name="Oliver A."/>
            <person name="Podell S."/>
            <person name="Pinowska A."/>
            <person name="Traller J.C."/>
            <person name="Smith S.R."/>
            <person name="McClure R."/>
            <person name="Beliaev A."/>
            <person name="Bohutskyi P."/>
            <person name="Hill E.A."/>
            <person name="Rabines A."/>
            <person name="Zheng H."/>
            <person name="Allen L.Z."/>
            <person name="Kuo A."/>
            <person name="Grigoriev I.V."/>
            <person name="Allen A.E."/>
            <person name="Hazlebeck D."/>
            <person name="Allen E.E."/>
        </authorList>
    </citation>
    <scope>NUCLEOTIDE SEQUENCE</scope>
    <source>
        <strain evidence="10">Hildebrandi</strain>
    </source>
</reference>
<dbReference type="Pfam" id="PF04506">
    <property type="entry name" value="Rft-1"/>
    <property type="match status" value="1"/>
</dbReference>
<evidence type="ECO:0000313" key="10">
    <source>
        <dbReference type="EMBL" id="KAG7350788.1"/>
    </source>
</evidence>
<evidence type="ECO:0000256" key="4">
    <source>
        <dbReference type="ARBA" id="ARBA00022692"/>
    </source>
</evidence>
<evidence type="ECO:0000256" key="1">
    <source>
        <dbReference type="ARBA" id="ARBA00004477"/>
    </source>
</evidence>
<dbReference type="GO" id="GO:0034203">
    <property type="term" value="P:glycolipid translocation"/>
    <property type="evidence" value="ECO:0007669"/>
    <property type="project" value="TreeGrafter"/>
</dbReference>
<dbReference type="GO" id="GO:0006488">
    <property type="term" value="P:dolichol-linked oligosaccharide biosynthetic process"/>
    <property type="evidence" value="ECO:0007669"/>
    <property type="project" value="InterPro"/>
</dbReference>
<dbReference type="InterPro" id="IPR007594">
    <property type="entry name" value="RFT1"/>
</dbReference>
<keyword evidence="11" id="KW-1185">Reference proteome</keyword>
<keyword evidence="5" id="KW-0256">Endoplasmic reticulum</keyword>
<dbReference type="GO" id="GO:0005789">
    <property type="term" value="C:endoplasmic reticulum membrane"/>
    <property type="evidence" value="ECO:0007669"/>
    <property type="project" value="UniProtKB-SubCell"/>
</dbReference>
<evidence type="ECO:0000256" key="9">
    <source>
        <dbReference type="RuleBase" id="RU365067"/>
    </source>
</evidence>
<feature type="transmembrane region" description="Helical" evidence="9">
    <location>
        <begin position="423"/>
        <end position="445"/>
    </location>
</feature>
<feature type="transmembrane region" description="Helical" evidence="9">
    <location>
        <begin position="466"/>
        <end position="486"/>
    </location>
</feature>
<feature type="transmembrane region" description="Helical" evidence="9">
    <location>
        <begin position="317"/>
        <end position="342"/>
    </location>
</feature>
<dbReference type="OrthoDB" id="9979195at2759"/>
<comment type="function">
    <text evidence="8 9">Intramembrane glycolipid transporter that operates in the biosynthetic pathway of dolichol-linked oligosaccharides, the glycan precursors employed in protein asparagine (N)-glycosylation. The sequential addition of sugars to dolichol pyrophosphate produces dolichol-linked oligosaccharides containing fourteen sugars, including two GlcNAcs, nine mannoses and three glucoses. Once assembled, the oligosaccharide is transferred from the lipid to nascent proteins by oligosaccharyltransferases. The assembly of dolichol-linked oligosaccharides begins on the cytosolic side of the endoplasmic reticulum membrane and finishes in its lumen. RFT1 could mediate the translocation of the cytosolically oriented intermediate DolPP-GlcNAc2Man5, produced by ALG11, into the ER lumen where dolichol-linked oligosaccharides assembly continues. However, the intramembrane lipid transporter activity could not be confirmed in vitro.</text>
</comment>
<dbReference type="EMBL" id="JAGRRH010000018">
    <property type="protein sequence ID" value="KAG7350788.1"/>
    <property type="molecule type" value="Genomic_DNA"/>
</dbReference>
<evidence type="ECO:0000256" key="7">
    <source>
        <dbReference type="ARBA" id="ARBA00023136"/>
    </source>
</evidence>
<keyword evidence="6 9" id="KW-1133">Transmembrane helix</keyword>